<comment type="caution">
    <text evidence="18">The sequence shown here is derived from an EMBL/GenBank/DDBJ whole genome shotgun (WGS) entry which is preliminary data.</text>
</comment>
<evidence type="ECO:0000256" key="11">
    <source>
        <dbReference type="ARBA" id="ARBA00022989"/>
    </source>
</evidence>
<dbReference type="Pfam" id="PF13246">
    <property type="entry name" value="Cation_ATPase"/>
    <property type="match status" value="1"/>
</dbReference>
<proteinExistence type="inferred from homology"/>
<sequence>MKTTNNVKIKTGRSGPPAMKPGYKYINPGQEDQMEIHGYERSIVWTVIVWIGIFLTVGLLRLFFYWFPHLMVRSTHSKCSLSIATIVVLKDQYLQWYVSRVRQMVVGGQVENTARPKLERGNSTVSFTKLDENEQSTEAGGMEQIKSIRFFVTKKVKFLWNADGQFFEKASGLADSSSCSFFHRQTGLSAEDQVKKRVIYGVNSIRVHVTPVFELIFKQIISPFYIFQIFSCSLWYADEYYYYASCIVLISTISIMVFIYQTRKMQRALRNTIASSTILTVCRDNGVYEEISSDDLVPGDVIEIPRHGCIMQCDAVLVRGNCIVNESMLTGESVPVTKTPLPNPRESGTEDKPFSMKEHARHVLFCGTKVIQTRYYDNQRVRAIVARTGFTTSKGELVRSILHPKPVDFKFNRDTYIFIGILAAIAGLGFIYTIILMVIDEDEPGEIALRALDLITIAVPPALPAALTVGIVFAQNRLKHSQIYCILPNCINVSGTINTFCFDKTGTLTEDGMNMQGLHLVKDGSFTDEVEDKSIAMLEPEMPVMAAMASCHSLTIIDNELCGDPLDLIMFQATGWDLEEPGQEHSRFDMMVPTVVKPHQLKGQLWNKQEATDTEVGILRQFTFESSLQRMSVITRRITSSHFDLFSKGAPEMIASLCRPETVPSNFHEVLMGYTQHGYRVLALAWRPLPENLKYTKIHRLQREQVEKNLTFLGLLVMENRLKPESTPVIQELIEANIRTVMVTGDNMLTALSVARECKMVGSHEKVILVQAYPPQEKADACLEFVNADNTNIKVKEVVKSVSGSETKISMPGLQYYHFAVEGKSWGVIRQYFPDVFPKLVVRGTVFARMSPEQKAQLVEALQELGYYVGMCGDGANDCGALKTAHAGISLSEAEASVASPFTSKNPNIVCVPTLIRQGRGALVTSIGIFKFMAAYSLTQFVSVCLLYWIGNNLTDFQFLYIDLFLLTTLSMTFGRTEAYHKLSPQPPLINLFGIAPVLSLILHTCIVVGFQVFCYLHVMQQDWFVDYVENEDYDYMSYENMAVYIISNYQYIILGVVFSKGAPYRKHMFTNYWFMANLALCVGISLWINIYPTNGLADFLELKSAPNIPYRLVYIGIAAANFLLSLLLETFIIDSYFVTWKLQESVEKCCKSSTFHYNVLEDEIKDTPHWPPISHSSSLAQVFGRMDSVPTTLNEADQASLSGSLLDSDQGETTDVGITVEVGKQGIINEGLLAEEDSVTAL</sequence>
<accession>A0A210PX83</accession>
<dbReference type="SFLD" id="SFLDS00003">
    <property type="entry name" value="Haloacid_Dehalogenase"/>
    <property type="match status" value="1"/>
</dbReference>
<feature type="transmembrane region" description="Helical" evidence="14">
    <location>
        <begin position="415"/>
        <end position="439"/>
    </location>
</feature>
<dbReference type="Pfam" id="PF12409">
    <property type="entry name" value="P5-ATPase"/>
    <property type="match status" value="1"/>
</dbReference>
<dbReference type="EMBL" id="NEDP02005424">
    <property type="protein sequence ID" value="OWF41074.1"/>
    <property type="molecule type" value="Genomic_DNA"/>
</dbReference>
<dbReference type="Proteomes" id="UP000242188">
    <property type="component" value="Unassembled WGS sequence"/>
</dbReference>
<keyword evidence="3" id="KW-0597">Phosphoprotein</keyword>
<dbReference type="InterPro" id="IPR023299">
    <property type="entry name" value="ATPase_P-typ_cyto_dom_N"/>
</dbReference>
<dbReference type="SUPFAM" id="SSF81665">
    <property type="entry name" value="Calcium ATPase, transmembrane domain M"/>
    <property type="match status" value="1"/>
</dbReference>
<feature type="transmembrane region" description="Helical" evidence="14">
    <location>
        <begin position="1042"/>
        <end position="1060"/>
    </location>
</feature>
<dbReference type="GO" id="GO:0006874">
    <property type="term" value="P:intracellular calcium ion homeostasis"/>
    <property type="evidence" value="ECO:0007669"/>
    <property type="project" value="TreeGrafter"/>
</dbReference>
<dbReference type="InterPro" id="IPR006544">
    <property type="entry name" value="P-type_TPase_V"/>
</dbReference>
<dbReference type="FunFam" id="1.20.1110.10:FF:000023">
    <property type="entry name" value="Cation-transporting ATPase"/>
    <property type="match status" value="1"/>
</dbReference>
<keyword evidence="8 14" id="KW-0067">ATP-binding</keyword>
<dbReference type="InterPro" id="IPR047819">
    <property type="entry name" value="P5A-ATPase_N"/>
</dbReference>
<feature type="transmembrane region" description="Helical" evidence="14">
    <location>
        <begin position="1072"/>
        <end position="1093"/>
    </location>
</feature>
<dbReference type="Gene3D" id="3.40.1110.10">
    <property type="entry name" value="Calcium-transporting ATPase, cytoplasmic domain N"/>
    <property type="match status" value="1"/>
</dbReference>
<dbReference type="NCBIfam" id="TIGR01494">
    <property type="entry name" value="ATPase_P-type"/>
    <property type="match status" value="2"/>
</dbReference>
<evidence type="ECO:0000313" key="18">
    <source>
        <dbReference type="EMBL" id="OWF41074.1"/>
    </source>
</evidence>
<dbReference type="GO" id="GO:0019829">
    <property type="term" value="F:ATPase-coupled monoatomic cation transmembrane transporter activity"/>
    <property type="evidence" value="ECO:0007669"/>
    <property type="project" value="UniProtKB-UniRule"/>
</dbReference>
<dbReference type="NCBIfam" id="TIGR01657">
    <property type="entry name" value="P-ATPase-V"/>
    <property type="match status" value="1"/>
</dbReference>
<feature type="domain" description="P5B-type ATPase N-terminal" evidence="17">
    <location>
        <begin position="30"/>
        <end position="161"/>
    </location>
</feature>
<dbReference type="InterPro" id="IPR059000">
    <property type="entry name" value="ATPase_P-type_domA"/>
</dbReference>
<dbReference type="GO" id="GO:0015203">
    <property type="term" value="F:polyamine transmembrane transporter activity"/>
    <property type="evidence" value="ECO:0007669"/>
    <property type="project" value="TreeGrafter"/>
</dbReference>
<feature type="transmembrane region" description="Helical" evidence="14">
    <location>
        <begin position="989"/>
        <end position="1019"/>
    </location>
</feature>
<evidence type="ECO:0000256" key="12">
    <source>
        <dbReference type="ARBA" id="ARBA00023136"/>
    </source>
</evidence>
<dbReference type="InterPro" id="IPR008250">
    <property type="entry name" value="ATPase_P-typ_transduc_dom_A_sf"/>
</dbReference>
<dbReference type="InterPro" id="IPR023214">
    <property type="entry name" value="HAD_sf"/>
</dbReference>
<evidence type="ECO:0000256" key="10">
    <source>
        <dbReference type="ARBA" id="ARBA00022967"/>
    </source>
</evidence>
<dbReference type="InterPro" id="IPR004014">
    <property type="entry name" value="ATPase_P-typ_cation-transptr_N"/>
</dbReference>
<feature type="transmembrane region" description="Helical" evidence="14">
    <location>
        <begin position="242"/>
        <end position="260"/>
    </location>
</feature>
<keyword evidence="10 14" id="KW-1278">Translocase</keyword>
<evidence type="ECO:0000259" key="17">
    <source>
        <dbReference type="Pfam" id="PF12409"/>
    </source>
</evidence>
<feature type="transmembrane region" description="Helical" evidence="14">
    <location>
        <begin position="957"/>
        <end position="977"/>
    </location>
</feature>
<keyword evidence="12 14" id="KW-0472">Membrane</keyword>
<reference evidence="18 19" key="1">
    <citation type="journal article" date="2017" name="Nat. Ecol. Evol.">
        <title>Scallop genome provides insights into evolution of bilaterian karyotype and development.</title>
        <authorList>
            <person name="Wang S."/>
            <person name="Zhang J."/>
            <person name="Jiao W."/>
            <person name="Li J."/>
            <person name="Xun X."/>
            <person name="Sun Y."/>
            <person name="Guo X."/>
            <person name="Huan P."/>
            <person name="Dong B."/>
            <person name="Zhang L."/>
            <person name="Hu X."/>
            <person name="Sun X."/>
            <person name="Wang J."/>
            <person name="Zhao C."/>
            <person name="Wang Y."/>
            <person name="Wang D."/>
            <person name="Huang X."/>
            <person name="Wang R."/>
            <person name="Lv J."/>
            <person name="Li Y."/>
            <person name="Zhang Z."/>
            <person name="Liu B."/>
            <person name="Lu W."/>
            <person name="Hui Y."/>
            <person name="Liang J."/>
            <person name="Zhou Z."/>
            <person name="Hou R."/>
            <person name="Li X."/>
            <person name="Liu Y."/>
            <person name="Li H."/>
            <person name="Ning X."/>
            <person name="Lin Y."/>
            <person name="Zhao L."/>
            <person name="Xing Q."/>
            <person name="Dou J."/>
            <person name="Li Y."/>
            <person name="Mao J."/>
            <person name="Guo H."/>
            <person name="Dou H."/>
            <person name="Li T."/>
            <person name="Mu C."/>
            <person name="Jiang W."/>
            <person name="Fu Q."/>
            <person name="Fu X."/>
            <person name="Miao Y."/>
            <person name="Liu J."/>
            <person name="Yu Q."/>
            <person name="Li R."/>
            <person name="Liao H."/>
            <person name="Li X."/>
            <person name="Kong Y."/>
            <person name="Jiang Z."/>
            <person name="Chourrout D."/>
            <person name="Li R."/>
            <person name="Bao Z."/>
        </authorList>
    </citation>
    <scope>NUCLEOTIDE SEQUENCE [LARGE SCALE GENOMIC DNA]</scope>
    <source>
        <strain evidence="18 19">PY_sf001</strain>
    </source>
</reference>
<dbReference type="Pfam" id="PF00690">
    <property type="entry name" value="Cation_ATPase_N"/>
    <property type="match status" value="1"/>
</dbReference>
<feature type="transmembrane region" description="Helical" evidence="14">
    <location>
        <begin position="929"/>
        <end position="951"/>
    </location>
</feature>
<feature type="domain" description="Cation-transporting P-type ATPase N-terminal" evidence="16">
    <location>
        <begin position="184"/>
        <end position="231"/>
    </location>
</feature>
<evidence type="ECO:0000313" key="19">
    <source>
        <dbReference type="Proteomes" id="UP000242188"/>
    </source>
</evidence>
<dbReference type="PANTHER" id="PTHR45630:SF8">
    <property type="entry name" value="CATION-TRANSPORTING ATPASE"/>
    <property type="match status" value="1"/>
</dbReference>
<feature type="transmembrane region" description="Helical" evidence="14">
    <location>
        <begin position="215"/>
        <end position="236"/>
    </location>
</feature>
<dbReference type="InterPro" id="IPR023298">
    <property type="entry name" value="ATPase_P-typ_TM_dom_sf"/>
</dbReference>
<dbReference type="SUPFAM" id="SSF81660">
    <property type="entry name" value="Metal cation-transporting ATPase, ATP-binding domain N"/>
    <property type="match status" value="1"/>
</dbReference>
<dbReference type="InterPro" id="IPR001757">
    <property type="entry name" value="P_typ_ATPase"/>
</dbReference>
<keyword evidence="19" id="KW-1185">Reference proteome</keyword>
<evidence type="ECO:0000259" key="15">
    <source>
        <dbReference type="Pfam" id="PF00122"/>
    </source>
</evidence>
<dbReference type="EC" id="7.2.2.-" evidence="14"/>
<evidence type="ECO:0000256" key="14">
    <source>
        <dbReference type="RuleBase" id="RU362082"/>
    </source>
</evidence>
<dbReference type="Gene3D" id="3.40.50.1000">
    <property type="entry name" value="HAD superfamily/HAD-like"/>
    <property type="match status" value="1"/>
</dbReference>
<dbReference type="FunFam" id="3.40.1110.10:FF:000026">
    <property type="entry name" value="Cation-transporting ATPase"/>
    <property type="match status" value="1"/>
</dbReference>
<dbReference type="InterPro" id="IPR036412">
    <property type="entry name" value="HAD-like_sf"/>
</dbReference>
<dbReference type="OrthoDB" id="48943at2759"/>
<evidence type="ECO:0000256" key="2">
    <source>
        <dbReference type="ARBA" id="ARBA00006000"/>
    </source>
</evidence>
<comment type="catalytic activity">
    <reaction evidence="13 14">
        <text>ATP + H2O = ADP + phosphate + H(+)</text>
        <dbReference type="Rhea" id="RHEA:13065"/>
        <dbReference type="ChEBI" id="CHEBI:15377"/>
        <dbReference type="ChEBI" id="CHEBI:15378"/>
        <dbReference type="ChEBI" id="CHEBI:30616"/>
        <dbReference type="ChEBI" id="CHEBI:43474"/>
        <dbReference type="ChEBI" id="CHEBI:456216"/>
    </reaction>
</comment>
<dbReference type="STRING" id="6573.A0A210PX83"/>
<evidence type="ECO:0000256" key="13">
    <source>
        <dbReference type="ARBA" id="ARBA00049360"/>
    </source>
</evidence>
<feature type="transmembrane region" description="Helical" evidence="14">
    <location>
        <begin position="451"/>
        <end position="474"/>
    </location>
</feature>
<keyword evidence="11 14" id="KW-1133">Transmembrane helix</keyword>
<dbReference type="Gene3D" id="2.70.150.10">
    <property type="entry name" value="Calcium-transporting ATPase, cytoplasmic transduction domain A"/>
    <property type="match status" value="1"/>
</dbReference>
<dbReference type="GO" id="GO:0046872">
    <property type="term" value="F:metal ion binding"/>
    <property type="evidence" value="ECO:0007669"/>
    <property type="project" value="UniProtKB-UniRule"/>
</dbReference>
<evidence type="ECO:0000256" key="8">
    <source>
        <dbReference type="ARBA" id="ARBA00022840"/>
    </source>
</evidence>
<dbReference type="PRINTS" id="PR00119">
    <property type="entry name" value="CATATPASE"/>
</dbReference>
<dbReference type="Pfam" id="PF00122">
    <property type="entry name" value="E1-E2_ATPase"/>
    <property type="match status" value="1"/>
</dbReference>
<dbReference type="PROSITE" id="PS00154">
    <property type="entry name" value="ATPASE_E1_E2"/>
    <property type="match status" value="1"/>
</dbReference>
<organism evidence="18 19">
    <name type="scientific">Mizuhopecten yessoensis</name>
    <name type="common">Japanese scallop</name>
    <name type="synonym">Patinopecten yessoensis</name>
    <dbReference type="NCBI Taxonomy" id="6573"/>
    <lineage>
        <taxon>Eukaryota</taxon>
        <taxon>Metazoa</taxon>
        <taxon>Spiralia</taxon>
        <taxon>Lophotrochozoa</taxon>
        <taxon>Mollusca</taxon>
        <taxon>Bivalvia</taxon>
        <taxon>Autobranchia</taxon>
        <taxon>Pteriomorphia</taxon>
        <taxon>Pectinida</taxon>
        <taxon>Pectinoidea</taxon>
        <taxon>Pectinidae</taxon>
        <taxon>Mizuhopecten</taxon>
    </lineage>
</organism>
<protein>
    <recommendedName>
        <fullName evidence="14">Cation-transporting ATPase</fullName>
        <ecNumber evidence="14">7.2.2.-</ecNumber>
    </recommendedName>
</protein>
<dbReference type="AlphaFoldDB" id="A0A210PX83"/>
<dbReference type="CDD" id="cd07542">
    <property type="entry name" value="P-type_ATPase_cation"/>
    <property type="match status" value="1"/>
</dbReference>
<keyword evidence="6 14" id="KW-0547">Nucleotide-binding</keyword>
<dbReference type="FunFam" id="3.40.50.1000:FF:000045">
    <property type="entry name" value="Cation-transporting ATPase"/>
    <property type="match status" value="1"/>
</dbReference>
<keyword evidence="5 14" id="KW-0479">Metal-binding</keyword>
<evidence type="ECO:0000259" key="16">
    <source>
        <dbReference type="Pfam" id="PF00690"/>
    </source>
</evidence>
<feature type="transmembrane region" description="Helical" evidence="14">
    <location>
        <begin position="43"/>
        <end position="67"/>
    </location>
</feature>
<evidence type="ECO:0000256" key="6">
    <source>
        <dbReference type="ARBA" id="ARBA00022741"/>
    </source>
</evidence>
<keyword evidence="7" id="KW-0967">Endosome</keyword>
<comment type="similarity">
    <text evidence="2 14">Belongs to the cation transport ATPase (P-type) (TC 3.A.3) family. Type V subfamily.</text>
</comment>
<dbReference type="SFLD" id="SFLDG00002">
    <property type="entry name" value="C1.7:_P-type_atpase_like"/>
    <property type="match status" value="1"/>
</dbReference>
<feature type="domain" description="P-type ATPase A" evidence="15">
    <location>
        <begin position="280"/>
        <end position="401"/>
    </location>
</feature>
<dbReference type="SFLD" id="SFLDF00027">
    <property type="entry name" value="p-type_atpase"/>
    <property type="match status" value="1"/>
</dbReference>
<dbReference type="InterPro" id="IPR044492">
    <property type="entry name" value="P_typ_ATPase_HD_dom"/>
</dbReference>
<dbReference type="InterPro" id="IPR047821">
    <property type="entry name" value="P5B-type_ATPase"/>
</dbReference>
<keyword evidence="9 14" id="KW-0460">Magnesium</keyword>
<dbReference type="GO" id="GO:0005524">
    <property type="term" value="F:ATP binding"/>
    <property type="evidence" value="ECO:0007669"/>
    <property type="project" value="UniProtKB-UniRule"/>
</dbReference>
<evidence type="ECO:0000256" key="3">
    <source>
        <dbReference type="ARBA" id="ARBA00022553"/>
    </source>
</evidence>
<dbReference type="GO" id="GO:0031902">
    <property type="term" value="C:late endosome membrane"/>
    <property type="evidence" value="ECO:0007669"/>
    <property type="project" value="UniProtKB-SubCell"/>
</dbReference>
<evidence type="ECO:0000256" key="5">
    <source>
        <dbReference type="ARBA" id="ARBA00022723"/>
    </source>
</evidence>
<dbReference type="InterPro" id="IPR018303">
    <property type="entry name" value="ATPase_P-typ_P_site"/>
</dbReference>
<evidence type="ECO:0000256" key="1">
    <source>
        <dbReference type="ARBA" id="ARBA00004107"/>
    </source>
</evidence>
<keyword evidence="4 14" id="KW-0812">Transmembrane</keyword>
<name>A0A210PX83_MIZYE</name>
<evidence type="ECO:0000256" key="9">
    <source>
        <dbReference type="ARBA" id="ARBA00022842"/>
    </source>
</evidence>
<dbReference type="GO" id="GO:0016887">
    <property type="term" value="F:ATP hydrolysis activity"/>
    <property type="evidence" value="ECO:0007669"/>
    <property type="project" value="InterPro"/>
</dbReference>
<comment type="subcellular location">
    <subcellularLocation>
        <location evidence="1">Late endosome membrane</location>
        <topology evidence="1">Multi-pass membrane protein</topology>
    </subcellularLocation>
    <subcellularLocation>
        <location evidence="14">Membrane</location>
        <topology evidence="14">Multi-pass membrane protein</topology>
    </subcellularLocation>
</comment>
<dbReference type="PANTHER" id="PTHR45630">
    <property type="entry name" value="CATION-TRANSPORTING ATPASE-RELATED"/>
    <property type="match status" value="1"/>
</dbReference>
<dbReference type="GO" id="GO:0015662">
    <property type="term" value="F:P-type ion transporter activity"/>
    <property type="evidence" value="ECO:0007669"/>
    <property type="project" value="InterPro"/>
</dbReference>
<evidence type="ECO:0000256" key="7">
    <source>
        <dbReference type="ARBA" id="ARBA00022753"/>
    </source>
</evidence>
<evidence type="ECO:0000256" key="4">
    <source>
        <dbReference type="ARBA" id="ARBA00022692"/>
    </source>
</evidence>
<gene>
    <name evidence="18" type="ORF">KP79_PYT21038</name>
</gene>
<dbReference type="SUPFAM" id="SSF81653">
    <property type="entry name" value="Calcium ATPase, transduction domain A"/>
    <property type="match status" value="1"/>
</dbReference>
<feature type="transmembrane region" description="Helical" evidence="14">
    <location>
        <begin position="1113"/>
        <end position="1134"/>
    </location>
</feature>
<dbReference type="SUPFAM" id="SSF56784">
    <property type="entry name" value="HAD-like"/>
    <property type="match status" value="1"/>
</dbReference>